<keyword evidence="5" id="KW-1185">Reference proteome</keyword>
<reference evidence="4 5" key="1">
    <citation type="submission" date="2018-06" db="EMBL/GenBank/DDBJ databases">
        <title>Genomic Encyclopedia of Archaeal and Bacterial Type Strains, Phase II (KMG-II): from individual species to whole genera.</title>
        <authorList>
            <person name="Goeker M."/>
        </authorList>
    </citation>
    <scope>NUCLEOTIDE SEQUENCE [LARGE SCALE GENOMIC DNA]</scope>
    <source>
        <strain evidence="4 5">DSM 13087</strain>
    </source>
</reference>
<dbReference type="SUPFAM" id="SSF50346">
    <property type="entry name" value="PRC-barrel domain"/>
    <property type="match status" value="2"/>
</dbReference>
<feature type="signal peptide" evidence="2">
    <location>
        <begin position="1"/>
        <end position="22"/>
    </location>
</feature>
<dbReference type="EMBL" id="QKZQ01000005">
    <property type="protein sequence ID" value="PZX45912.1"/>
    <property type="molecule type" value="Genomic_DNA"/>
</dbReference>
<dbReference type="InterPro" id="IPR011033">
    <property type="entry name" value="PRC_barrel-like_sf"/>
</dbReference>
<feature type="domain" description="PRC-barrel" evidence="3">
    <location>
        <begin position="261"/>
        <end position="333"/>
    </location>
</feature>
<name>A0A2W7S5V6_9RHOB</name>
<proteinExistence type="predicted"/>
<dbReference type="RefSeq" id="WP_071468128.1">
    <property type="nucleotide sequence ID" value="NZ_MEHT01000001.1"/>
</dbReference>
<dbReference type="STRING" id="121821.GCA_001870675_00263"/>
<feature type="compositionally biased region" description="Low complexity" evidence="1">
    <location>
        <begin position="72"/>
        <end position="88"/>
    </location>
</feature>
<dbReference type="Proteomes" id="UP000249364">
    <property type="component" value="Unassembled WGS sequence"/>
</dbReference>
<feature type="region of interest" description="Disordered" evidence="1">
    <location>
        <begin position="193"/>
        <end position="228"/>
    </location>
</feature>
<organism evidence="4 5">
    <name type="scientific">Roseinatronobacter thiooxidans</name>
    <dbReference type="NCBI Taxonomy" id="121821"/>
    <lineage>
        <taxon>Bacteria</taxon>
        <taxon>Pseudomonadati</taxon>
        <taxon>Pseudomonadota</taxon>
        <taxon>Alphaproteobacteria</taxon>
        <taxon>Rhodobacterales</taxon>
        <taxon>Paracoccaceae</taxon>
        <taxon>Roseinatronobacter</taxon>
    </lineage>
</organism>
<gene>
    <name evidence="4" type="ORF">LY56_01475</name>
</gene>
<dbReference type="PANTHER" id="PTHR36505:SF1">
    <property type="entry name" value="BLR1072 PROTEIN"/>
    <property type="match status" value="1"/>
</dbReference>
<evidence type="ECO:0000313" key="5">
    <source>
        <dbReference type="Proteomes" id="UP000249364"/>
    </source>
</evidence>
<comment type="caution">
    <text evidence="4">The sequence shown here is derived from an EMBL/GenBank/DDBJ whole genome shotgun (WGS) entry which is preliminary data.</text>
</comment>
<protein>
    <submittedName>
        <fullName evidence="4">PRC-barrel domain protein</fullName>
    </submittedName>
</protein>
<keyword evidence="2" id="KW-0732">Signal</keyword>
<evidence type="ECO:0000259" key="3">
    <source>
        <dbReference type="Pfam" id="PF05239"/>
    </source>
</evidence>
<dbReference type="OrthoDB" id="7876889at2"/>
<feature type="chain" id="PRO_5016114543" evidence="2">
    <location>
        <begin position="23"/>
        <end position="344"/>
    </location>
</feature>
<dbReference type="Gene3D" id="2.30.30.240">
    <property type="entry name" value="PRC-barrel domain"/>
    <property type="match status" value="2"/>
</dbReference>
<evidence type="ECO:0000256" key="2">
    <source>
        <dbReference type="SAM" id="SignalP"/>
    </source>
</evidence>
<dbReference type="Pfam" id="PF05239">
    <property type="entry name" value="PRC"/>
    <property type="match status" value="2"/>
</dbReference>
<accession>A0A2W7S5V6</accession>
<feature type="region of interest" description="Disordered" evidence="1">
    <location>
        <begin position="70"/>
        <end position="114"/>
    </location>
</feature>
<dbReference type="AlphaFoldDB" id="A0A2W7S5V6"/>
<feature type="domain" description="PRC-barrel" evidence="3">
    <location>
        <begin position="127"/>
        <end position="169"/>
    </location>
</feature>
<feature type="compositionally biased region" description="Polar residues" evidence="1">
    <location>
        <begin position="217"/>
        <end position="228"/>
    </location>
</feature>
<evidence type="ECO:0000313" key="4">
    <source>
        <dbReference type="EMBL" id="PZX45912.1"/>
    </source>
</evidence>
<evidence type="ECO:0000256" key="1">
    <source>
        <dbReference type="SAM" id="MobiDB-lite"/>
    </source>
</evidence>
<sequence length="344" mass="37056">MNKLLSTTALVVALGFPAVTLAQSTDTATQSDTQRQNGMTSGFMAERQQSDIFASELIGHVVYARRAGDGTGAADDQAATDTQQTAQDEQARSDDDQQQAQDDASRMNGDANRGMATINRNDLENMEQIGQINEIVLSDNGEVRALVIGVGGFLGMGEHDVAVTLDQVSFATDAEDSSEMYIMLHTSTDMLQDAPSYDRTTTRGGQAGDTQARARDQNGQMAATRDTQANAEGRTGFAAPDMQRDGYNRVEIRDVSTEMLMGQTVYDVADNDVGTVDDMILDEDGSITNIIIDFGGFLGIGSSQAAIGFDELTIMSDEGYSDVRIYVDATRDQIQELPRYSASN</sequence>
<dbReference type="PANTHER" id="PTHR36505">
    <property type="entry name" value="BLR1072 PROTEIN"/>
    <property type="match status" value="1"/>
</dbReference>
<dbReference type="InterPro" id="IPR027275">
    <property type="entry name" value="PRC-brl_dom"/>
</dbReference>